<dbReference type="PROSITE" id="PS51820">
    <property type="entry name" value="PA14"/>
    <property type="match status" value="2"/>
</dbReference>
<feature type="transmembrane region" description="Helical" evidence="1">
    <location>
        <begin position="1543"/>
        <end position="1564"/>
    </location>
</feature>
<reference evidence="4 5" key="1">
    <citation type="submission" date="2016-05" db="EMBL/GenBank/DDBJ databases">
        <title>Nuclear genome of Blastocystis sp. subtype 1 NandII.</title>
        <authorList>
            <person name="Gentekaki E."/>
            <person name="Curtis B."/>
            <person name="Stairs C."/>
            <person name="Eme L."/>
            <person name="Herman E."/>
            <person name="Klimes V."/>
            <person name="Arias M.C."/>
            <person name="Elias M."/>
            <person name="Hilliou F."/>
            <person name="Klute M."/>
            <person name="Malik S.-B."/>
            <person name="Pightling A."/>
            <person name="Rachubinski R."/>
            <person name="Salas D."/>
            <person name="Schlacht A."/>
            <person name="Suga H."/>
            <person name="Archibald J."/>
            <person name="Ball S.G."/>
            <person name="Clark G."/>
            <person name="Dacks J."/>
            <person name="Van Der Giezen M."/>
            <person name="Tsaousis A."/>
            <person name="Roger A."/>
        </authorList>
    </citation>
    <scope>NUCLEOTIDE SEQUENCE [LARGE SCALE GENOMIC DNA]</scope>
    <source>
        <strain evidence="5">ATCC 50177 / NandII</strain>
    </source>
</reference>
<evidence type="ECO:0000256" key="2">
    <source>
        <dbReference type="SAM" id="SignalP"/>
    </source>
</evidence>
<dbReference type="Gene3D" id="2.60.120.260">
    <property type="entry name" value="Galactose-binding domain-like"/>
    <property type="match status" value="1"/>
</dbReference>
<name>A0A196S9U0_BLAHN</name>
<sequence>MKGLFFCLLILACVVHSESAICGTGYLTFTLGGEDEYYACYNITSDTRFIPALPKGLTLVEDVLKGKPIRPMKNVMIRTLTNMQSAYMWFTATEALTDTGVGFDAFTIYRNVPLLPIRFLPDNVYDSMQIAPSLPEGLSLDTNTGVLSGICRGSQASTEYTVTVKKGTHTVSSAIRLECKDESQMPTQGYSICYYNFYPMYGPLGDLFYQMQPITKCVLPQVALNFTEAFHIEKVHHWPGLDASFDKHFVAMITGYVSVTSRGNYDFWLRGTNSVEMRVDGATLFTLGYMGASMSEGNTTLALEPGRHLVEVYYVCSDLFAKLSLAWRPHGGEWQLLDPNSFHFAGRAPAFLEYEPIRTHVGAAVNVTAVSYRMGMVTRFSVTPALPESLTLDEATGAITGTVDAVMHKEFTITATGPAGSASTVLLVLCDTAPLPELVATYYHADDDDAPCKSGSLMEAWRMDRVTQRLEHDLSHPLSPKNAWWPHIPSEVFHGAAFVTWEGLWRVEEAGAWGLRVQTYDAVVVYVDGNTAIMGNNCRGEVTELSRSLQLAAGYHPIKIVFYTNADPFELVLQVKRPSAQAFEPVPEGLFFHYPDAPLSASTTITRFLPGQAIEPISFAFFGVAPLTQFAVSPDLPAGLRLSQQNVIEGTPTGTFDETTFTVTARSATATLSTTLRLTSRQVAPPEKVALLDAQGQPVTALKLDIFTPMEPVTVDYDDRAMISVSPALPEGLAFDAASDTIQGTAYRAVAATTFTVEARTEGGTKTATFSLEVPPCAFGQYFYLKSSGYQYDIILEKDGAVAFEAHNVRASEYGSVFCVKTDVYTLHLHCHAAYSLTYAALFREDRTKYFQTAVEKDAWFNTTLQMAPTASPSVSFAYATVDALVKQPIRLPYAVQGVYMPLYTEPALPEGATFMDAPFALKVTFQQEGLFTFSVHCKNDVGETVVALHFNVGTCPEDRVFFRAEKADWSLHDELSLFLESTGELVLRHGGEGEFTEAFLLCLRDEPYRLNVTSRHEEGALDGFTYLYDSDGDVVSTIVLAGKPYEQRLQVLHPAKEGDERRVWMSRRGVAKKWKQEGFRDSKWALRRELRLGSFSKQMTTVYLRYALELGSLTSALVPAVPLQIRANGGFVLYVNAQEALRVNLPAGEVKDLQAERAVDVSAWTRFDVRGDLFHEGRNVVAVEYHCYRGDPAAESVEFGLRATLLPSRSEFVSYEGVATGSEHTNVTHTPSDAFFNTNDYACWEDAQFPVWLRLTFPRGERHFVNRLRVRAYGSFRSQPTHFAVFGVNAGVVLRDGQWGPGEERERLAEVNDPLFLEAAKQQVDVPLRAEVAYSALELVVYAATNNSDSVLINNLRFYADRRVFCGAEKKWPRTVADSVVYGKCPFLMIGEATRVCREVDDRPVWDGVDQSTCLTRWAGENEAFIDLGYRLYNCSMKNWERGVREALTEVIVREITIKEEDVHFYLPRGCSEESDLPSVCVSVRLRPHRLASQYVKMQLEIFNANATALFYKRPLQNVTAFLQIAQNGKIHIREQWSRKDLAVTVVIALLAVACVVLLTLYVKSASLGRESRRKKLSKRAIRLSRINDSEKQDLLATSEV</sequence>
<evidence type="ECO:0000256" key="1">
    <source>
        <dbReference type="SAM" id="Phobius"/>
    </source>
</evidence>
<feature type="domain" description="PA14" evidence="3">
    <location>
        <begin position="451"/>
        <end position="590"/>
    </location>
</feature>
<evidence type="ECO:0000313" key="4">
    <source>
        <dbReference type="EMBL" id="OAO13101.1"/>
    </source>
</evidence>
<gene>
    <name evidence="4" type="ORF">AV274_5184</name>
</gene>
<protein>
    <recommendedName>
        <fullName evidence="3">PA14 domain-containing protein</fullName>
    </recommendedName>
</protein>
<feature type="domain" description="PA14" evidence="3">
    <location>
        <begin position="185"/>
        <end position="342"/>
    </location>
</feature>
<keyword evidence="1" id="KW-0472">Membrane</keyword>
<keyword evidence="2" id="KW-0732">Signal</keyword>
<organism evidence="4 5">
    <name type="scientific">Blastocystis sp. subtype 1 (strain ATCC 50177 / NandII)</name>
    <dbReference type="NCBI Taxonomy" id="478820"/>
    <lineage>
        <taxon>Eukaryota</taxon>
        <taxon>Sar</taxon>
        <taxon>Stramenopiles</taxon>
        <taxon>Bigyra</taxon>
        <taxon>Opalozoa</taxon>
        <taxon>Opalinata</taxon>
        <taxon>Blastocystidae</taxon>
        <taxon>Blastocystis</taxon>
    </lineage>
</organism>
<keyword evidence="1" id="KW-0812">Transmembrane</keyword>
<accession>A0A196S9U0</accession>
<dbReference type="SUPFAM" id="SSF56988">
    <property type="entry name" value="Anthrax protective antigen"/>
    <property type="match status" value="1"/>
</dbReference>
<dbReference type="InterPro" id="IPR013783">
    <property type="entry name" value="Ig-like_fold"/>
</dbReference>
<evidence type="ECO:0000313" key="5">
    <source>
        <dbReference type="Proteomes" id="UP000078348"/>
    </source>
</evidence>
<keyword evidence="5" id="KW-1185">Reference proteome</keyword>
<dbReference type="EMBL" id="LXWW01000460">
    <property type="protein sequence ID" value="OAO13101.1"/>
    <property type="molecule type" value="Genomic_DNA"/>
</dbReference>
<comment type="caution">
    <text evidence="4">The sequence shown here is derived from an EMBL/GenBank/DDBJ whole genome shotgun (WGS) entry which is preliminary data.</text>
</comment>
<dbReference type="Proteomes" id="UP000078348">
    <property type="component" value="Unassembled WGS sequence"/>
</dbReference>
<dbReference type="OrthoDB" id="204799at2759"/>
<dbReference type="Pfam" id="PF05345">
    <property type="entry name" value="He_PIG"/>
    <property type="match status" value="3"/>
</dbReference>
<feature type="chain" id="PRO_5008274475" description="PA14 domain-containing protein" evidence="2">
    <location>
        <begin position="20"/>
        <end position="1602"/>
    </location>
</feature>
<proteinExistence type="predicted"/>
<feature type="signal peptide" evidence="2">
    <location>
        <begin position="1"/>
        <end position="19"/>
    </location>
</feature>
<evidence type="ECO:0000259" key="3">
    <source>
        <dbReference type="PROSITE" id="PS51820"/>
    </source>
</evidence>
<dbReference type="Gene3D" id="2.60.40.10">
    <property type="entry name" value="Immunoglobulins"/>
    <property type="match status" value="4"/>
</dbReference>
<dbReference type="InterPro" id="IPR037524">
    <property type="entry name" value="PA14/GLEYA"/>
</dbReference>
<keyword evidence="1" id="KW-1133">Transmembrane helix</keyword>